<protein>
    <submittedName>
        <fullName evidence="2">Peptidase M14 carboxypeptidase A domain-containing protein</fullName>
    </submittedName>
</protein>
<evidence type="ECO:0000313" key="2">
    <source>
        <dbReference type="WBParaSite" id="JU765_v2.g5501.t1"/>
    </source>
</evidence>
<proteinExistence type="predicted"/>
<evidence type="ECO:0000313" key="1">
    <source>
        <dbReference type="Proteomes" id="UP000887576"/>
    </source>
</evidence>
<dbReference type="Proteomes" id="UP000887576">
    <property type="component" value="Unplaced"/>
</dbReference>
<reference evidence="2" key="1">
    <citation type="submission" date="2022-11" db="UniProtKB">
        <authorList>
            <consortium name="WormBaseParasite"/>
        </authorList>
    </citation>
    <scope>IDENTIFICATION</scope>
</reference>
<name>A0AC34RCH7_9BILA</name>
<dbReference type="WBParaSite" id="JU765_v2.g5501.t1">
    <property type="protein sequence ID" value="JU765_v2.g5501.t1"/>
    <property type="gene ID" value="JU765_v2.g5501"/>
</dbReference>
<sequence>MKTVVLFAAVFLLVSEALILRKPTKPRVEVENGYKTYSGYSVIRVIPHTVDQIKAVVEMEQHLGFEPDFWKPPKALRKSIDIMISPDKRAEVTIYLKKAGLVPIIKIADVGKHVAVDKVDIDGYQPNQNLATDPDSFDFYKYHPFTEIMSYIEAVATKYSSFVSIASLGKSLEGRDMKYLKIGYPSQSKKNALFIDAGIHAREWIAPATALYTINQLVTNSSYTDLLKAIDIYIAPSINPDDRMWRKSRSGPRQGCYGADINRNFAYKWMVSGASTNPCSETYAGPSAMSEIEAKNLANFIVPHNDTIKAYLTLHSYGEDIVYPWGYTTGTYPPDVADLKALGREMYNAIIAIHGTQYLVGNSGDALYPAAGASDDYSKSVGVKYVYTVELRPGDGDNDDDDWYGFELPAKFIKPTAEEAFPGLLAAANRVQNGPF</sequence>
<organism evidence="1 2">
    <name type="scientific">Panagrolaimus sp. JU765</name>
    <dbReference type="NCBI Taxonomy" id="591449"/>
    <lineage>
        <taxon>Eukaryota</taxon>
        <taxon>Metazoa</taxon>
        <taxon>Ecdysozoa</taxon>
        <taxon>Nematoda</taxon>
        <taxon>Chromadorea</taxon>
        <taxon>Rhabditida</taxon>
        <taxon>Tylenchina</taxon>
        <taxon>Panagrolaimomorpha</taxon>
        <taxon>Panagrolaimoidea</taxon>
        <taxon>Panagrolaimidae</taxon>
        <taxon>Panagrolaimus</taxon>
    </lineage>
</organism>
<accession>A0AC34RCH7</accession>